<gene>
    <name evidence="7" type="primary">SP9</name>
</gene>
<evidence type="ECO:0000256" key="5">
    <source>
        <dbReference type="SAM" id="SignalP"/>
    </source>
</evidence>
<evidence type="ECO:0000256" key="4">
    <source>
        <dbReference type="RuleBase" id="RU000411"/>
    </source>
</evidence>
<dbReference type="PROSITE" id="PS00284">
    <property type="entry name" value="SERPIN"/>
    <property type="match status" value="1"/>
</dbReference>
<keyword evidence="5" id="KW-0732">Signal</keyword>
<dbReference type="GO" id="GO:0004867">
    <property type="term" value="F:serine-type endopeptidase inhibitor activity"/>
    <property type="evidence" value="ECO:0007669"/>
    <property type="project" value="UniProtKB-KW"/>
</dbReference>
<evidence type="ECO:0000256" key="1">
    <source>
        <dbReference type="ARBA" id="ARBA00009500"/>
    </source>
</evidence>
<dbReference type="InterPro" id="IPR042178">
    <property type="entry name" value="Serpin_sf_1"/>
</dbReference>
<feature type="signal peptide" evidence="5">
    <location>
        <begin position="1"/>
        <end position="21"/>
    </location>
</feature>
<name>A0A1V1FNA8_9NEOP</name>
<dbReference type="PANTHER" id="PTHR11461">
    <property type="entry name" value="SERINE PROTEASE INHIBITOR, SERPIN"/>
    <property type="match status" value="1"/>
</dbReference>
<keyword evidence="7" id="KW-0645">Protease</keyword>
<dbReference type="InterPro" id="IPR023795">
    <property type="entry name" value="Serpin_CS"/>
</dbReference>
<dbReference type="EMBL" id="FX985287">
    <property type="protein sequence ID" value="BAX07300.1"/>
    <property type="molecule type" value="mRNA"/>
</dbReference>
<keyword evidence="7" id="KW-0378">Hydrolase</keyword>
<dbReference type="InterPro" id="IPR042185">
    <property type="entry name" value="Serpin_sf_2"/>
</dbReference>
<dbReference type="GO" id="GO:0008233">
    <property type="term" value="F:peptidase activity"/>
    <property type="evidence" value="ECO:0007669"/>
    <property type="project" value="UniProtKB-KW"/>
</dbReference>
<evidence type="ECO:0000256" key="3">
    <source>
        <dbReference type="ARBA" id="ARBA00022900"/>
    </source>
</evidence>
<evidence type="ECO:0000256" key="2">
    <source>
        <dbReference type="ARBA" id="ARBA00022690"/>
    </source>
</evidence>
<keyword evidence="2" id="KW-0646">Protease inhibitor</keyword>
<dbReference type="PANTHER" id="PTHR11461:SF211">
    <property type="entry name" value="GH10112P-RELATED"/>
    <property type="match status" value="1"/>
</dbReference>
<evidence type="ECO:0000259" key="6">
    <source>
        <dbReference type="SMART" id="SM00093"/>
    </source>
</evidence>
<dbReference type="AlphaFoldDB" id="A0A1V1FNA8"/>
<comment type="similarity">
    <text evidence="1 4">Belongs to the serpin family.</text>
</comment>
<evidence type="ECO:0000313" key="7">
    <source>
        <dbReference type="EMBL" id="BAX07300.1"/>
    </source>
</evidence>
<dbReference type="InterPro" id="IPR000215">
    <property type="entry name" value="Serpin_fam"/>
</dbReference>
<dbReference type="Gene3D" id="3.30.497.10">
    <property type="entry name" value="Antithrombin, subunit I, domain 2"/>
    <property type="match status" value="2"/>
</dbReference>
<dbReference type="InterPro" id="IPR036186">
    <property type="entry name" value="Serpin_sf"/>
</dbReference>
<sequence>MHTVLLALVLTLCLSSDGAWMHYTDSQNLDSSSIVFPSSYVSPFSTPERSHSSSDVRATYFHAIDAIFAVTVRVKALLVPEAKKNLLLSPFSTTTALAETLLGARGSSRSHILNILTPVNRTKGTAEATVAEFHQHMGGLIKVLKTSPVLDKSYQLHLASALFIDSLLKLSSDYQKAATELYGMEVMRLDFSGDPYSAVETINQWAAKHTMGTIKQVFSRPLPLTTAAILTNAIYFKGDWETPFNPEYTMPGKFKSSETRTVNVQFMRGQFDLKYVESKRYGCRMISIPYKHAEAEMYVILPDIGDLYEIHEFAATLSVEDIRELVSSTNLASVTLVMPKMRLAQTFSIRRLLSLLEQQIASEMQEKVLGSVPEQNKKQESGGIMCSGSNCTQHYHTLCKPRAQAEIPEHVSGEDVSGVSHEQNFEIGDIIQQVFVEVSEVGTEAAAVGTTLIDYFGDFKNFIVDRPFIFFIKHKITGSPLFWGTIVDPTNDDT</sequence>
<dbReference type="SUPFAM" id="SSF56574">
    <property type="entry name" value="Serpins"/>
    <property type="match status" value="2"/>
</dbReference>
<feature type="domain" description="Serpin" evidence="6">
    <location>
        <begin position="72"/>
        <end position="489"/>
    </location>
</feature>
<dbReference type="SMART" id="SM00093">
    <property type="entry name" value="SERPIN"/>
    <property type="match status" value="1"/>
</dbReference>
<dbReference type="InterPro" id="IPR023796">
    <property type="entry name" value="Serpin_dom"/>
</dbReference>
<organism evidence="7">
    <name type="scientific">Reticulitermes speratus</name>
    <dbReference type="NCBI Taxonomy" id="60591"/>
    <lineage>
        <taxon>Eukaryota</taxon>
        <taxon>Metazoa</taxon>
        <taxon>Ecdysozoa</taxon>
        <taxon>Arthropoda</taxon>
        <taxon>Hexapoda</taxon>
        <taxon>Insecta</taxon>
        <taxon>Pterygota</taxon>
        <taxon>Neoptera</taxon>
        <taxon>Polyneoptera</taxon>
        <taxon>Dictyoptera</taxon>
        <taxon>Blattodea</taxon>
        <taxon>Blattoidea</taxon>
        <taxon>Termitoidae</taxon>
        <taxon>Rhinotermitidae</taxon>
        <taxon>Reticulitermes</taxon>
        <taxon>Frontotermes</taxon>
    </lineage>
</organism>
<dbReference type="GO" id="GO:0005615">
    <property type="term" value="C:extracellular space"/>
    <property type="evidence" value="ECO:0007669"/>
    <property type="project" value="InterPro"/>
</dbReference>
<dbReference type="Pfam" id="PF00079">
    <property type="entry name" value="Serpin"/>
    <property type="match status" value="2"/>
</dbReference>
<reference evidence="7" key="1">
    <citation type="journal article" date="2017" name="PLoS ONE">
        <title>Caste-, sex-, and age-dependent expression of immune-related genes in a Japanese subterranean termite, Reticulitermes speratus.</title>
        <authorList>
            <person name="Mitaka Y."/>
            <person name="Kobayashi K."/>
            <person name="Matsuura K."/>
        </authorList>
    </citation>
    <scope>NUCLEOTIDE SEQUENCE</scope>
    <source>
        <tissue evidence="7">Whole body</tissue>
    </source>
</reference>
<dbReference type="GO" id="GO:0006508">
    <property type="term" value="P:proteolysis"/>
    <property type="evidence" value="ECO:0007669"/>
    <property type="project" value="UniProtKB-KW"/>
</dbReference>
<accession>A0A1V1FNA8</accession>
<dbReference type="CDD" id="cd00172">
    <property type="entry name" value="serpin"/>
    <property type="match status" value="1"/>
</dbReference>
<protein>
    <submittedName>
        <fullName evidence="7">Putative serine protease 9</fullName>
    </submittedName>
</protein>
<proteinExistence type="evidence at transcript level"/>
<keyword evidence="3" id="KW-0722">Serine protease inhibitor</keyword>
<dbReference type="Gene3D" id="2.30.39.10">
    <property type="entry name" value="Alpha-1-antitrypsin, domain 1"/>
    <property type="match status" value="1"/>
</dbReference>
<feature type="chain" id="PRO_5012753204" evidence="5">
    <location>
        <begin position="22"/>
        <end position="494"/>
    </location>
</feature>